<dbReference type="EMBL" id="AXCP01008930">
    <property type="status" value="NOT_ANNOTATED_CDS"/>
    <property type="molecule type" value="Genomic_DNA"/>
</dbReference>
<comment type="caution">
    <text evidence="2">Lacks conserved residue(s) required for the propagation of feature annotation.</text>
</comment>
<dbReference type="InterPro" id="IPR036857">
    <property type="entry name" value="Thyroglobulin_1_sf"/>
</dbReference>
<sequence>MIRIPNGLPLCALSWALLAGALIELAKNYVCMDDFCDNYRENSQCDTLKTACRAQNSTHNGIIFPSATPCSCCQTMFRLAAKARKLLNSQYPVLTSRIVQFAESDFNVLQFDRDVCQPDGFYDRIQQHPTGGYKYCADKDGALIERFQAPVNTRLAATMTCSELINAGMRLSAALNRARKLLLDSKSLEVPECCPNGNYKSLACRRGECYCVDEDGTQVGIERPEKDKQNLPCYNGGDYGPLAG</sequence>
<evidence type="ECO:0000256" key="2">
    <source>
        <dbReference type="PROSITE-ProRule" id="PRU00500"/>
    </source>
</evidence>
<evidence type="ECO:0000256" key="1">
    <source>
        <dbReference type="ARBA" id="ARBA00023157"/>
    </source>
</evidence>
<dbReference type="VEuPathDB" id="VectorBase:AATE005565"/>
<dbReference type="InterPro" id="IPR000716">
    <property type="entry name" value="Thyroglobulin_1"/>
</dbReference>
<keyword evidence="1" id="KW-1015">Disulfide bond</keyword>
<dbReference type="EnsemblMetazoa" id="AATE005565-RA">
    <property type="protein sequence ID" value="AATE005565-PA.1"/>
    <property type="gene ID" value="AATE005565"/>
</dbReference>
<accession>A0A182IU70</accession>
<evidence type="ECO:0000313" key="3">
    <source>
        <dbReference type="EnsemblMetazoa" id="AATE005565-PA.1"/>
    </source>
</evidence>
<dbReference type="PROSITE" id="PS51162">
    <property type="entry name" value="THYROGLOBULIN_1_2"/>
    <property type="match status" value="1"/>
</dbReference>
<dbReference type="Gene3D" id="4.10.800.10">
    <property type="entry name" value="Thyroglobulin type-1"/>
    <property type="match status" value="1"/>
</dbReference>
<dbReference type="Pfam" id="PF00086">
    <property type="entry name" value="Thyroglobulin_1"/>
    <property type="match status" value="1"/>
</dbReference>
<name>A0A182IU70_ANOAO</name>
<dbReference type="SUPFAM" id="SSF57610">
    <property type="entry name" value="Thyroglobulin type-1 domain"/>
    <property type="match status" value="2"/>
</dbReference>
<dbReference type="AlphaFoldDB" id="A0A182IU70"/>
<reference evidence="3" key="1">
    <citation type="submission" date="2022-08" db="UniProtKB">
        <authorList>
            <consortium name="EnsemblMetazoa"/>
        </authorList>
    </citation>
    <scope>IDENTIFICATION</scope>
    <source>
        <strain evidence="3">EBRO</strain>
    </source>
</reference>
<organism evidence="3">
    <name type="scientific">Anopheles atroparvus</name>
    <name type="common">European mosquito</name>
    <dbReference type="NCBI Taxonomy" id="41427"/>
    <lineage>
        <taxon>Eukaryota</taxon>
        <taxon>Metazoa</taxon>
        <taxon>Ecdysozoa</taxon>
        <taxon>Arthropoda</taxon>
        <taxon>Hexapoda</taxon>
        <taxon>Insecta</taxon>
        <taxon>Pterygota</taxon>
        <taxon>Neoptera</taxon>
        <taxon>Endopterygota</taxon>
        <taxon>Diptera</taxon>
        <taxon>Nematocera</taxon>
        <taxon>Culicoidea</taxon>
        <taxon>Culicidae</taxon>
        <taxon>Anophelinae</taxon>
        <taxon>Anopheles</taxon>
    </lineage>
</organism>
<proteinExistence type="predicted"/>
<dbReference type="SMART" id="SM00211">
    <property type="entry name" value="TY"/>
    <property type="match status" value="2"/>
</dbReference>
<protein>
    <submittedName>
        <fullName evidence="3">Uncharacterized protein</fullName>
    </submittedName>
</protein>